<evidence type="ECO:0000313" key="3">
    <source>
        <dbReference type="Proteomes" id="UP000094527"/>
    </source>
</evidence>
<feature type="region of interest" description="Disordered" evidence="1">
    <location>
        <begin position="1"/>
        <end position="34"/>
    </location>
</feature>
<accession>A0A1D2MV59</accession>
<organism evidence="2 3">
    <name type="scientific">Orchesella cincta</name>
    <name type="common">Springtail</name>
    <name type="synonym">Podura cincta</name>
    <dbReference type="NCBI Taxonomy" id="48709"/>
    <lineage>
        <taxon>Eukaryota</taxon>
        <taxon>Metazoa</taxon>
        <taxon>Ecdysozoa</taxon>
        <taxon>Arthropoda</taxon>
        <taxon>Hexapoda</taxon>
        <taxon>Collembola</taxon>
        <taxon>Entomobryomorpha</taxon>
        <taxon>Entomobryoidea</taxon>
        <taxon>Orchesellidae</taxon>
        <taxon>Orchesellinae</taxon>
        <taxon>Orchesella</taxon>
    </lineage>
</organism>
<sequence>MAPFRSRTANKTAATQNENAKHMKKSISGKSQVFTKPRRVKRTIEPMEPIPTDRPVPRTVLDDLLLDGETPLSEDKCLPNPIVLLLQEAEEQSLNIRGGAPLSEFNERCETTDDCLQLSPFKWDIIDVSGECRRTTHLRCNETEHKCVCHDDFELRWDTEVDRDIFQWNPITKTCYVRASQPCKIDVPCAPGTTCRESVSFSFNTPPMQRVCECININLMINADDDDWWYCNEYWQRVYDFALDNVNRWYVPQPHFLTHFKQNEEIDDDDDDDDNNN</sequence>
<dbReference type="AlphaFoldDB" id="A0A1D2MV59"/>
<dbReference type="Proteomes" id="UP000094527">
    <property type="component" value="Unassembled WGS sequence"/>
</dbReference>
<evidence type="ECO:0000313" key="2">
    <source>
        <dbReference type="EMBL" id="ODM96778.1"/>
    </source>
</evidence>
<gene>
    <name evidence="2" type="ORF">Ocin01_09902</name>
</gene>
<protein>
    <submittedName>
        <fullName evidence="2">Uncharacterized protein</fullName>
    </submittedName>
</protein>
<evidence type="ECO:0000256" key="1">
    <source>
        <dbReference type="SAM" id="MobiDB-lite"/>
    </source>
</evidence>
<name>A0A1D2MV59_ORCCI</name>
<keyword evidence="3" id="KW-1185">Reference proteome</keyword>
<reference evidence="2 3" key="1">
    <citation type="journal article" date="2016" name="Genome Biol. Evol.">
        <title>Gene Family Evolution Reflects Adaptation to Soil Environmental Stressors in the Genome of the Collembolan Orchesella cincta.</title>
        <authorList>
            <person name="Faddeeva-Vakhrusheva A."/>
            <person name="Derks M.F."/>
            <person name="Anvar S.Y."/>
            <person name="Agamennone V."/>
            <person name="Suring W."/>
            <person name="Smit S."/>
            <person name="van Straalen N.M."/>
            <person name="Roelofs D."/>
        </authorList>
    </citation>
    <scope>NUCLEOTIDE SEQUENCE [LARGE SCALE GENOMIC DNA]</scope>
    <source>
        <tissue evidence="2">Mixed pool</tissue>
    </source>
</reference>
<proteinExistence type="predicted"/>
<comment type="caution">
    <text evidence="2">The sequence shown here is derived from an EMBL/GenBank/DDBJ whole genome shotgun (WGS) entry which is preliminary data.</text>
</comment>
<dbReference type="EMBL" id="LJIJ01000504">
    <property type="protein sequence ID" value="ODM96778.1"/>
    <property type="molecule type" value="Genomic_DNA"/>
</dbReference>
<feature type="compositionally biased region" description="Polar residues" evidence="1">
    <location>
        <begin position="7"/>
        <end position="18"/>
    </location>
</feature>